<name>A0ABR1L4N0_9PEZI</name>
<evidence type="ECO:0000256" key="1">
    <source>
        <dbReference type="SAM" id="MobiDB-lite"/>
    </source>
</evidence>
<dbReference type="RefSeq" id="XP_066650438.1">
    <property type="nucleotide sequence ID" value="XM_066794071.1"/>
</dbReference>
<feature type="compositionally biased region" description="Basic and acidic residues" evidence="1">
    <location>
        <begin position="39"/>
        <end position="58"/>
    </location>
</feature>
<evidence type="ECO:0000313" key="3">
    <source>
        <dbReference type="Proteomes" id="UP001360953"/>
    </source>
</evidence>
<dbReference type="Proteomes" id="UP001360953">
    <property type="component" value="Unassembled WGS sequence"/>
</dbReference>
<protein>
    <submittedName>
        <fullName evidence="2">Uncharacterized protein</fullName>
    </submittedName>
</protein>
<proteinExistence type="predicted"/>
<feature type="compositionally biased region" description="Basic and acidic residues" evidence="1">
    <location>
        <begin position="138"/>
        <end position="150"/>
    </location>
</feature>
<dbReference type="GeneID" id="92026977"/>
<organism evidence="2 3">
    <name type="scientific">Phyllosticta citribraziliensis</name>
    <dbReference type="NCBI Taxonomy" id="989973"/>
    <lineage>
        <taxon>Eukaryota</taxon>
        <taxon>Fungi</taxon>
        <taxon>Dikarya</taxon>
        <taxon>Ascomycota</taxon>
        <taxon>Pezizomycotina</taxon>
        <taxon>Dothideomycetes</taxon>
        <taxon>Dothideomycetes incertae sedis</taxon>
        <taxon>Botryosphaeriales</taxon>
        <taxon>Phyllostictaceae</taxon>
        <taxon>Phyllosticta</taxon>
    </lineage>
</organism>
<evidence type="ECO:0000313" key="2">
    <source>
        <dbReference type="EMBL" id="KAK7530199.1"/>
    </source>
</evidence>
<keyword evidence="3" id="KW-1185">Reference proteome</keyword>
<accession>A0ABR1L4N0</accession>
<comment type="caution">
    <text evidence="2">The sequence shown here is derived from an EMBL/GenBank/DDBJ whole genome shotgun (WGS) entry which is preliminary data.</text>
</comment>
<feature type="region of interest" description="Disordered" evidence="1">
    <location>
        <begin position="36"/>
        <end position="61"/>
    </location>
</feature>
<dbReference type="EMBL" id="JBBPEH010000014">
    <property type="protein sequence ID" value="KAK7530199.1"/>
    <property type="molecule type" value="Genomic_DNA"/>
</dbReference>
<feature type="compositionally biased region" description="Basic and acidic residues" evidence="1">
    <location>
        <begin position="158"/>
        <end position="170"/>
    </location>
</feature>
<sequence>MSGPAQAMSSPQSIPELPIAEVRQYLAEQGVDLTSFFDEDVKPRQPPDPTNSERKLLDTQRPTRILNPFDYAYPHGVIRGVAALVEHTNGDLRKAQTAVREAIRKRKSNNRGPSRLVVELLPHDLNRAIVILGGASLRNKDNDGNNKRDAASPAPDEPTPKHQRPSEPKAVKPKVVHNLARLPVELRHLLKSLGQIKSAPGKPDFPVQVRDNELAAFSDFTIAMSTFRYTVEHLPPFTDPNYDDEVLQVMEKERSTLHAHKHWRFHVLSTLAARI</sequence>
<gene>
    <name evidence="2" type="ORF">J3D65DRAFT_149289</name>
</gene>
<feature type="region of interest" description="Disordered" evidence="1">
    <location>
        <begin position="137"/>
        <end position="173"/>
    </location>
</feature>
<reference evidence="2 3" key="1">
    <citation type="submission" date="2024-04" db="EMBL/GenBank/DDBJ databases">
        <title>Phyllosticta paracitricarpa is synonymous to the EU quarantine fungus P. citricarpa based on phylogenomic analyses.</title>
        <authorList>
            <consortium name="Lawrence Berkeley National Laboratory"/>
            <person name="Van ingen-buijs V.A."/>
            <person name="Van westerhoven A.C."/>
            <person name="Haridas S."/>
            <person name="Skiadas P."/>
            <person name="Martin F."/>
            <person name="Groenewald J.Z."/>
            <person name="Crous P.W."/>
            <person name="Seidl M.F."/>
        </authorList>
    </citation>
    <scope>NUCLEOTIDE SEQUENCE [LARGE SCALE GENOMIC DNA]</scope>
    <source>
        <strain evidence="2 3">CPC 17464</strain>
    </source>
</reference>